<comment type="caution">
    <text evidence="1">The sequence shown here is derived from an EMBL/GenBank/DDBJ whole genome shotgun (WGS) entry which is preliminary data.</text>
</comment>
<dbReference type="Proteomes" id="UP001153331">
    <property type="component" value="Unassembled WGS sequence"/>
</dbReference>
<gene>
    <name evidence="1" type="ORF">OPT61_g1812</name>
</gene>
<dbReference type="EMBL" id="JAPHNI010000076">
    <property type="protein sequence ID" value="KAJ8116867.1"/>
    <property type="molecule type" value="Genomic_DNA"/>
</dbReference>
<name>A0ACC2IP09_9PLEO</name>
<keyword evidence="2" id="KW-1185">Reference proteome</keyword>
<reference evidence="1" key="1">
    <citation type="submission" date="2022-11" db="EMBL/GenBank/DDBJ databases">
        <title>Genome Sequence of Boeremia exigua.</title>
        <authorList>
            <person name="Buettner E."/>
        </authorList>
    </citation>
    <scope>NUCLEOTIDE SEQUENCE</scope>
    <source>
        <strain evidence="1">CU02</strain>
    </source>
</reference>
<evidence type="ECO:0000313" key="1">
    <source>
        <dbReference type="EMBL" id="KAJ8116867.1"/>
    </source>
</evidence>
<sequence length="491" mass="54972">MAKFEPIFCEKVGDRTNGLQCCYPSEQDSPVCRRNFNNQTATIFEDDNGKHPAEYCRNVHKLYASKIGDDASIGNGVAPQRRYLACANFPNMARYLHNGILDPSISAEIEQYITNEIDDQALKNITFAVTECLTATCRNARDSTLCRHSCSGVNLLVNSTTPSVQGLDKCLDTLCTGRYNSLPFAVADVVGIGVGYLETAQRSDLTMFQVFMSYILQCILVVLLLFGLTFFGVRKDKCNPKISRHTGVTTPSNLQGRRQSTLSCAKTAEVQSSIRICEDSVYQGIQNLVVDFHKSQCFFSATIQIASLTYGIFDIDILNTFLLIPLATNSILPVVFSYILLLRYRKASLDTAVPVLTTICWLLASVVYWILYSHIIRINKHYPDDQKRYRAYQQFRFKLSALDECGGYSALSVCPGNFNLPKHDIISVSKKLRILTPILWGFSTIVLLVALEEQLRCWSSRPQPARTPSQCPGEFETQNGVQQETSVDPQD</sequence>
<proteinExistence type="predicted"/>
<organism evidence="1 2">
    <name type="scientific">Boeremia exigua</name>
    <dbReference type="NCBI Taxonomy" id="749465"/>
    <lineage>
        <taxon>Eukaryota</taxon>
        <taxon>Fungi</taxon>
        <taxon>Dikarya</taxon>
        <taxon>Ascomycota</taxon>
        <taxon>Pezizomycotina</taxon>
        <taxon>Dothideomycetes</taxon>
        <taxon>Pleosporomycetidae</taxon>
        <taxon>Pleosporales</taxon>
        <taxon>Pleosporineae</taxon>
        <taxon>Didymellaceae</taxon>
        <taxon>Boeremia</taxon>
    </lineage>
</organism>
<evidence type="ECO:0000313" key="2">
    <source>
        <dbReference type="Proteomes" id="UP001153331"/>
    </source>
</evidence>
<accession>A0ACC2IP09</accession>
<protein>
    <submittedName>
        <fullName evidence="1">Uncharacterized protein</fullName>
    </submittedName>
</protein>